<comment type="caution">
    <text evidence="3">The sequence shown here is derived from an EMBL/GenBank/DDBJ whole genome shotgun (WGS) entry which is preliminary data.</text>
</comment>
<organism evidence="3 4">
    <name type="scientific">Diplogelasinospora grovesii</name>
    <dbReference type="NCBI Taxonomy" id="303347"/>
    <lineage>
        <taxon>Eukaryota</taxon>
        <taxon>Fungi</taxon>
        <taxon>Dikarya</taxon>
        <taxon>Ascomycota</taxon>
        <taxon>Pezizomycotina</taxon>
        <taxon>Sordariomycetes</taxon>
        <taxon>Sordariomycetidae</taxon>
        <taxon>Sordariales</taxon>
        <taxon>Diplogelasinosporaceae</taxon>
        <taxon>Diplogelasinospora</taxon>
    </lineage>
</organism>
<gene>
    <name evidence="3" type="ORF">QBC46DRAFT_388399</name>
</gene>
<evidence type="ECO:0000256" key="1">
    <source>
        <dbReference type="SAM" id="MobiDB-lite"/>
    </source>
</evidence>
<feature type="region of interest" description="Disordered" evidence="1">
    <location>
        <begin position="48"/>
        <end position="78"/>
    </location>
</feature>
<name>A0AAN6N6K9_9PEZI</name>
<reference evidence="4" key="1">
    <citation type="journal article" date="2023" name="Mol. Phylogenet. Evol.">
        <title>Genome-scale phylogeny and comparative genomics of the fungal order Sordariales.</title>
        <authorList>
            <person name="Hensen N."/>
            <person name="Bonometti L."/>
            <person name="Westerberg I."/>
            <person name="Brannstrom I.O."/>
            <person name="Guillou S."/>
            <person name="Cros-Aarteil S."/>
            <person name="Calhoun S."/>
            <person name="Haridas S."/>
            <person name="Kuo A."/>
            <person name="Mondo S."/>
            <person name="Pangilinan J."/>
            <person name="Riley R."/>
            <person name="LaButti K."/>
            <person name="Andreopoulos B."/>
            <person name="Lipzen A."/>
            <person name="Chen C."/>
            <person name="Yan M."/>
            <person name="Daum C."/>
            <person name="Ng V."/>
            <person name="Clum A."/>
            <person name="Steindorff A."/>
            <person name="Ohm R.A."/>
            <person name="Martin F."/>
            <person name="Silar P."/>
            <person name="Natvig D.O."/>
            <person name="Lalanne C."/>
            <person name="Gautier V."/>
            <person name="Ament-Velasquez S.L."/>
            <person name="Kruys A."/>
            <person name="Hutchinson M.I."/>
            <person name="Powell A.J."/>
            <person name="Barry K."/>
            <person name="Miller A.N."/>
            <person name="Grigoriev I.V."/>
            <person name="Debuchy R."/>
            <person name="Gladieux P."/>
            <person name="Hiltunen Thoren M."/>
            <person name="Johannesson H."/>
        </authorList>
    </citation>
    <scope>NUCLEOTIDE SEQUENCE [LARGE SCALE GENOMIC DNA]</scope>
    <source>
        <strain evidence="4">CBS 340.73</strain>
    </source>
</reference>
<accession>A0AAN6N6K9</accession>
<feature type="signal peptide" evidence="2">
    <location>
        <begin position="1"/>
        <end position="23"/>
    </location>
</feature>
<evidence type="ECO:0000313" key="4">
    <source>
        <dbReference type="Proteomes" id="UP001303473"/>
    </source>
</evidence>
<keyword evidence="4" id="KW-1185">Reference proteome</keyword>
<feature type="chain" id="PRO_5042890339" description="Extracellular membrane protein CFEM domain-containing protein" evidence="2">
    <location>
        <begin position="24"/>
        <end position="108"/>
    </location>
</feature>
<proteinExistence type="predicted"/>
<dbReference type="EMBL" id="MU853815">
    <property type="protein sequence ID" value="KAK3939163.1"/>
    <property type="molecule type" value="Genomic_DNA"/>
</dbReference>
<keyword evidence="2" id="KW-0732">Signal</keyword>
<evidence type="ECO:0008006" key="5">
    <source>
        <dbReference type="Google" id="ProtNLM"/>
    </source>
</evidence>
<evidence type="ECO:0000313" key="3">
    <source>
        <dbReference type="EMBL" id="KAK3939163.1"/>
    </source>
</evidence>
<evidence type="ECO:0000256" key="2">
    <source>
        <dbReference type="SAM" id="SignalP"/>
    </source>
</evidence>
<protein>
    <recommendedName>
        <fullName evidence="5">Extracellular membrane protein CFEM domain-containing protein</fullName>
    </recommendedName>
</protein>
<dbReference type="Proteomes" id="UP001303473">
    <property type="component" value="Unassembled WGS sequence"/>
</dbReference>
<dbReference type="AlphaFoldDB" id="A0AAN6N6K9"/>
<sequence>MKFNIVALFAYPCLAVAAAAAAAAPGQPGSAGIQLHVEFPLAGAGWPDDYDEPGLAPKKKKKPKPAWTPVETEDVPSPQVPECGVDCLLQYHAILGCEFVDDWACLCR</sequence>